<dbReference type="Pfam" id="PF02633">
    <property type="entry name" value="Creatininase"/>
    <property type="match status" value="1"/>
</dbReference>
<dbReference type="GO" id="GO:0016811">
    <property type="term" value="F:hydrolase activity, acting on carbon-nitrogen (but not peptide) bonds, in linear amides"/>
    <property type="evidence" value="ECO:0007669"/>
    <property type="project" value="TreeGrafter"/>
</dbReference>
<proteinExistence type="inferred from homology"/>
<comment type="similarity">
    <text evidence="5">Belongs to the creatininase superfamily.</text>
</comment>
<dbReference type="PANTHER" id="PTHR35005">
    <property type="entry name" value="3-DEHYDRO-SCYLLO-INOSOSE HYDROLASE"/>
    <property type="match status" value="1"/>
</dbReference>
<evidence type="ECO:0000256" key="4">
    <source>
        <dbReference type="ARBA" id="ARBA00022833"/>
    </source>
</evidence>
<dbReference type="PANTHER" id="PTHR35005:SF1">
    <property type="entry name" value="2-AMINO-5-FORMYLAMINO-6-RIBOSYLAMINOPYRIMIDIN-4(3H)-ONE 5'-MONOPHOSPHATE DEFORMYLASE"/>
    <property type="match status" value="1"/>
</dbReference>
<dbReference type="SUPFAM" id="SSF102215">
    <property type="entry name" value="Creatininase"/>
    <property type="match status" value="1"/>
</dbReference>
<dbReference type="Proteomes" id="UP000824223">
    <property type="component" value="Unassembled WGS sequence"/>
</dbReference>
<reference evidence="6" key="1">
    <citation type="journal article" date="2021" name="PeerJ">
        <title>Extensive microbial diversity within the chicken gut microbiome revealed by metagenomics and culture.</title>
        <authorList>
            <person name="Gilroy R."/>
            <person name="Ravi A."/>
            <person name="Getino M."/>
            <person name="Pursley I."/>
            <person name="Horton D.L."/>
            <person name="Alikhan N.F."/>
            <person name="Baker D."/>
            <person name="Gharbi K."/>
            <person name="Hall N."/>
            <person name="Watson M."/>
            <person name="Adriaenssens E.M."/>
            <person name="Foster-Nyarko E."/>
            <person name="Jarju S."/>
            <person name="Secka A."/>
            <person name="Antonio M."/>
            <person name="Oren A."/>
            <person name="Chaudhuri R.R."/>
            <person name="La Ragione R."/>
            <person name="Hildebrand F."/>
            <person name="Pallen M.J."/>
        </authorList>
    </citation>
    <scope>NUCLEOTIDE SEQUENCE</scope>
    <source>
        <strain evidence="6">ChiSjej2B20-11307</strain>
    </source>
</reference>
<sequence length="244" mass="27695">MANRVQEMTWQEVEERIRKFPVAIVPVGSTEQHGYHLPMGTDIYLAETLADMAAKKTGALVYPSINFSYSWSWRDRVGTVALRQQILQETLKDVVRSVERYGIRVLVFLNGHEANGSTLKYAVREVQDETNVKVLGMFYPGLSEIYSEYMETPTWGGMFHACEFETSLMLAAKEELVHMERAKEEYPKRPKLYGMDNTSIGDLSVSGTYGDPTCATKEKGEKMFRRFADNIAQIIWEALGEAPA</sequence>
<evidence type="ECO:0000256" key="2">
    <source>
        <dbReference type="ARBA" id="ARBA00022723"/>
    </source>
</evidence>
<evidence type="ECO:0000256" key="1">
    <source>
        <dbReference type="ARBA" id="ARBA00001947"/>
    </source>
</evidence>
<dbReference type="InterPro" id="IPR003785">
    <property type="entry name" value="Creatininase/forma_Hydrolase"/>
</dbReference>
<evidence type="ECO:0000313" key="6">
    <source>
        <dbReference type="EMBL" id="HJA07517.1"/>
    </source>
</evidence>
<gene>
    <name evidence="6" type="ORF">H9798_10325</name>
</gene>
<dbReference type="EMBL" id="DXAK01000049">
    <property type="protein sequence ID" value="HJA07517.1"/>
    <property type="molecule type" value="Genomic_DNA"/>
</dbReference>
<protein>
    <submittedName>
        <fullName evidence="6">Creatininase family protein</fullName>
    </submittedName>
</protein>
<evidence type="ECO:0000313" key="7">
    <source>
        <dbReference type="Proteomes" id="UP000824223"/>
    </source>
</evidence>
<dbReference type="GO" id="GO:0009231">
    <property type="term" value="P:riboflavin biosynthetic process"/>
    <property type="evidence" value="ECO:0007669"/>
    <property type="project" value="TreeGrafter"/>
</dbReference>
<dbReference type="AlphaFoldDB" id="A0A9D2KL76"/>
<reference evidence="6" key="2">
    <citation type="submission" date="2021-04" db="EMBL/GenBank/DDBJ databases">
        <authorList>
            <person name="Gilroy R."/>
        </authorList>
    </citation>
    <scope>NUCLEOTIDE SEQUENCE</scope>
    <source>
        <strain evidence="6">ChiSjej2B20-11307</strain>
    </source>
</reference>
<dbReference type="InterPro" id="IPR024087">
    <property type="entry name" value="Creatininase-like_sf"/>
</dbReference>
<dbReference type="Gene3D" id="3.40.50.10310">
    <property type="entry name" value="Creatininase"/>
    <property type="match status" value="1"/>
</dbReference>
<evidence type="ECO:0000256" key="5">
    <source>
        <dbReference type="ARBA" id="ARBA00024029"/>
    </source>
</evidence>
<name>A0A9D2KL76_9FIRM</name>
<keyword evidence="2" id="KW-0479">Metal-binding</keyword>
<evidence type="ECO:0000256" key="3">
    <source>
        <dbReference type="ARBA" id="ARBA00022801"/>
    </source>
</evidence>
<comment type="caution">
    <text evidence="6">The sequence shown here is derived from an EMBL/GenBank/DDBJ whole genome shotgun (WGS) entry which is preliminary data.</text>
</comment>
<organism evidence="6 7">
    <name type="scientific">Candidatus Mediterraneibacter pullicola</name>
    <dbReference type="NCBI Taxonomy" id="2838682"/>
    <lineage>
        <taxon>Bacteria</taxon>
        <taxon>Bacillati</taxon>
        <taxon>Bacillota</taxon>
        <taxon>Clostridia</taxon>
        <taxon>Lachnospirales</taxon>
        <taxon>Lachnospiraceae</taxon>
        <taxon>Mediterraneibacter</taxon>
    </lineage>
</organism>
<keyword evidence="4" id="KW-0862">Zinc</keyword>
<keyword evidence="3" id="KW-0378">Hydrolase</keyword>
<comment type="cofactor">
    <cofactor evidence="1">
        <name>Zn(2+)</name>
        <dbReference type="ChEBI" id="CHEBI:29105"/>
    </cofactor>
</comment>
<accession>A0A9D2KL76</accession>
<dbReference type="GO" id="GO:0046872">
    <property type="term" value="F:metal ion binding"/>
    <property type="evidence" value="ECO:0007669"/>
    <property type="project" value="UniProtKB-KW"/>
</dbReference>